<dbReference type="EnsemblMetazoa" id="XM_030972984">
    <property type="protein sequence ID" value="XP_030828844"/>
    <property type="gene ID" value="LOC577357"/>
</dbReference>
<reference evidence="4" key="1">
    <citation type="submission" date="2015-02" db="EMBL/GenBank/DDBJ databases">
        <title>Genome sequencing for Strongylocentrotus purpuratus.</title>
        <authorList>
            <person name="Murali S."/>
            <person name="Liu Y."/>
            <person name="Vee V."/>
            <person name="English A."/>
            <person name="Wang M."/>
            <person name="Skinner E."/>
            <person name="Han Y."/>
            <person name="Muzny D.M."/>
            <person name="Worley K.C."/>
            <person name="Gibbs R.A."/>
        </authorList>
    </citation>
    <scope>NUCLEOTIDE SEQUENCE</scope>
</reference>
<name>A0A7M7MZE9_STRPU</name>
<evidence type="ECO:0008006" key="5">
    <source>
        <dbReference type="Google" id="ProtNLM"/>
    </source>
</evidence>
<dbReference type="SMART" id="SM00015">
    <property type="entry name" value="IQ"/>
    <property type="match status" value="3"/>
</dbReference>
<dbReference type="Gene3D" id="1.20.5.190">
    <property type="match status" value="2"/>
</dbReference>
<dbReference type="InterPro" id="IPR000048">
    <property type="entry name" value="IQ_motif_EF-hand-BS"/>
</dbReference>
<feature type="coiled-coil region" evidence="1">
    <location>
        <begin position="325"/>
        <end position="359"/>
    </location>
</feature>
<dbReference type="Proteomes" id="UP000007110">
    <property type="component" value="Unassembled WGS sequence"/>
</dbReference>
<evidence type="ECO:0000256" key="2">
    <source>
        <dbReference type="SAM" id="MobiDB-lite"/>
    </source>
</evidence>
<keyword evidence="1" id="KW-0175">Coiled coil</keyword>
<dbReference type="PROSITE" id="PS50096">
    <property type="entry name" value="IQ"/>
    <property type="match status" value="2"/>
</dbReference>
<dbReference type="PANTHER" id="PTHR15673:SF2">
    <property type="entry name" value="IQ CALMODULIN-BINDING MOTIF-CONTAINING PROTEIN 1"/>
    <property type="match status" value="1"/>
</dbReference>
<feature type="compositionally biased region" description="Basic and acidic residues" evidence="2">
    <location>
        <begin position="433"/>
        <end position="442"/>
    </location>
</feature>
<evidence type="ECO:0000313" key="4">
    <source>
        <dbReference type="Proteomes" id="UP000007110"/>
    </source>
</evidence>
<keyword evidence="4" id="KW-1185">Reference proteome</keyword>
<dbReference type="GO" id="GO:0060271">
    <property type="term" value="P:cilium assembly"/>
    <property type="evidence" value="ECO:0000318"/>
    <property type="project" value="GO_Central"/>
</dbReference>
<protein>
    <recommendedName>
        <fullName evidence="5">IQ calmodulin-binding motif-containing protein 1</fullName>
    </recommendedName>
</protein>
<dbReference type="GeneID" id="577357"/>
<reference evidence="3" key="2">
    <citation type="submission" date="2021-01" db="UniProtKB">
        <authorList>
            <consortium name="EnsemblMetazoa"/>
        </authorList>
    </citation>
    <scope>IDENTIFICATION</scope>
</reference>
<dbReference type="InParanoid" id="A0A7M7MZE9"/>
<dbReference type="KEGG" id="spu:577357"/>
<dbReference type="GO" id="GO:0005929">
    <property type="term" value="C:cilium"/>
    <property type="evidence" value="ECO:0000318"/>
    <property type="project" value="GO_Central"/>
</dbReference>
<proteinExistence type="predicted"/>
<accession>A0A7M7MZE9</accession>
<dbReference type="CDD" id="cd23767">
    <property type="entry name" value="IQCD"/>
    <property type="match status" value="1"/>
</dbReference>
<dbReference type="AlphaFoldDB" id="A0A7M7MZE9"/>
<sequence>MMASNDPLEDKRVEDLASHLAETTDKNVPNLLLALQDILDSVVPGSQRADKIKKDIWNFELLQSVLLALKQDFSLINGKWNTAAALAKILAHCSVGLDPPDSHEFHALFLPDAAERLLILSRNIQHRYCKIPEKTLTLKDDLIKNFKEVVDSLQWLYSGHLFLTTNVLRSNYLLQMLITDDRETSIILLGMVQSAVRVNSLVLNTLDEKVVHSVLDEIIFKLSAFNDAEIGAAATRALVNIADVHTPLIRLLYTRYKGLRPLLSRWTGRGFGRDLKRLLALLDAGSAQQAELHRLHRAATTIQAIWKGFLQRKKLKKANRGLATLQRSYRAKKVEKSRIQEYEREQKELEHQLLMARRKAIRETRQKQLDMISAMPPGDVNKYLAMSQIQCAIRIQARWRGVLERRKLGLRKATARQVKAAITIQRHARRFLKKQEEKKKEPLLWQPPPGLDDDRRVELQKVIDEKRNKGTPKERNREAQEELHKQAQEMLLRYFAFRGKQRKTYQKREALLASLETDADLLTNAPKLEDASNRDVYTFTSHSAPIAAKALSNHREELLLLRQPWWRKLHIEEKTDDEIAEEYDTEFKIL</sequence>
<feature type="region of interest" description="Disordered" evidence="2">
    <location>
        <begin position="433"/>
        <end position="456"/>
    </location>
</feature>
<dbReference type="OrthoDB" id="8178106at2759"/>
<dbReference type="GO" id="GO:0005516">
    <property type="term" value="F:calmodulin binding"/>
    <property type="evidence" value="ECO:0007669"/>
    <property type="project" value="InterPro"/>
</dbReference>
<organism evidence="3 4">
    <name type="scientific">Strongylocentrotus purpuratus</name>
    <name type="common">Purple sea urchin</name>
    <dbReference type="NCBI Taxonomy" id="7668"/>
    <lineage>
        <taxon>Eukaryota</taxon>
        <taxon>Metazoa</taxon>
        <taxon>Echinodermata</taxon>
        <taxon>Eleutherozoa</taxon>
        <taxon>Echinozoa</taxon>
        <taxon>Echinoidea</taxon>
        <taxon>Euechinoidea</taxon>
        <taxon>Echinacea</taxon>
        <taxon>Camarodonta</taxon>
        <taxon>Echinidea</taxon>
        <taxon>Strongylocentrotidae</taxon>
        <taxon>Strongylocentrotus</taxon>
    </lineage>
</organism>
<evidence type="ECO:0000313" key="3">
    <source>
        <dbReference type="EnsemblMetazoa" id="XP_030828844"/>
    </source>
</evidence>
<dbReference type="Pfam" id="PF00612">
    <property type="entry name" value="IQ"/>
    <property type="match status" value="3"/>
</dbReference>
<dbReference type="FunCoup" id="A0A7M7MZE9">
    <property type="interactions" value="1073"/>
</dbReference>
<dbReference type="CTD" id="9657"/>
<dbReference type="PANTHER" id="PTHR15673">
    <property type="entry name" value="IQ CALMODULIN-BINDING MOTIF CONTAINING PROTEIN 1"/>
    <property type="match status" value="1"/>
</dbReference>
<dbReference type="RefSeq" id="XP_030828844.1">
    <property type="nucleotide sequence ID" value="XM_030972984.1"/>
</dbReference>
<evidence type="ECO:0000256" key="1">
    <source>
        <dbReference type="SAM" id="Coils"/>
    </source>
</evidence>
<dbReference type="InterPro" id="IPR028765">
    <property type="entry name" value="IQCB1"/>
</dbReference>
<dbReference type="OMA" id="DDYIRLH"/>